<dbReference type="KEGG" id="dgo:DGo_PB0253"/>
<dbReference type="HOGENOM" id="CLU_2842514_0_0_0"/>
<proteinExistence type="predicted"/>
<dbReference type="AlphaFoldDB" id="H8H1X5"/>
<name>H8H1X5_DEIGI</name>
<dbReference type="EMBL" id="CP002193">
    <property type="protein sequence ID" value="AFD27522.1"/>
    <property type="molecule type" value="Genomic_DNA"/>
</dbReference>
<evidence type="ECO:0000313" key="1">
    <source>
        <dbReference type="EMBL" id="AFD27522.1"/>
    </source>
</evidence>
<keyword evidence="1" id="KW-0614">Plasmid</keyword>
<sequence>MPPPQQPADLRPSDQVWRDGLAWSVEAITSTEVTLIRSRPRQAPLRRIIPLAELEERGYTLTPPT</sequence>
<gene>
    <name evidence="1" type="ordered locus">DGo_PB0253</name>
</gene>
<geneLocation type="plasmid" evidence="1 2">
    <name>P2</name>
</geneLocation>
<reference evidence="1 2" key="1">
    <citation type="journal article" date="2012" name="PLoS ONE">
        <title>Genome sequence and transcriptome analysis of the radioresistant bacterium Deinococcus gobiensis: insights into the extreme environmental adaptations.</title>
        <authorList>
            <person name="Yuan M."/>
            <person name="Chen M."/>
            <person name="Zhang W."/>
            <person name="Lu W."/>
            <person name="Wang J."/>
            <person name="Yang M."/>
            <person name="Zhao P."/>
            <person name="Tang R."/>
            <person name="Li X."/>
            <person name="Hao Y."/>
            <person name="Zhou Z."/>
            <person name="Zhan Y."/>
            <person name="Yu H."/>
            <person name="Teng C."/>
            <person name="Yan Y."/>
            <person name="Ping S."/>
            <person name="Wang Y."/>
            <person name="Lin M."/>
        </authorList>
    </citation>
    <scope>NUCLEOTIDE SEQUENCE [LARGE SCALE GENOMIC DNA]</scope>
    <source>
        <strain evidence="2">DSM 21396 / JCM 16679 / CGMCC 1.7299 / I-0</strain>
        <plasmid evidence="1">P2</plasmid>
    </source>
</reference>
<dbReference type="Proteomes" id="UP000007575">
    <property type="component" value="Plasmid P2"/>
</dbReference>
<accession>H8H1X5</accession>
<organism evidence="1 2">
    <name type="scientific">Deinococcus gobiensis (strain DSM 21396 / JCM 16679 / CGMCC 1.7299 / I-0)</name>
    <dbReference type="NCBI Taxonomy" id="745776"/>
    <lineage>
        <taxon>Bacteria</taxon>
        <taxon>Thermotogati</taxon>
        <taxon>Deinococcota</taxon>
        <taxon>Deinococci</taxon>
        <taxon>Deinococcales</taxon>
        <taxon>Deinococcaceae</taxon>
        <taxon>Deinococcus</taxon>
    </lineage>
</organism>
<keyword evidence="2" id="KW-1185">Reference proteome</keyword>
<protein>
    <submittedName>
        <fullName evidence="1">Uncharacterized protein</fullName>
    </submittedName>
</protein>
<evidence type="ECO:0000313" key="2">
    <source>
        <dbReference type="Proteomes" id="UP000007575"/>
    </source>
</evidence>
<dbReference type="RefSeq" id="WP_014686617.1">
    <property type="nucleotide sequence ID" value="NC_017791.1"/>
</dbReference>